<protein>
    <recommendedName>
        <fullName evidence="5">3-phospho-D-glycerate guanylyltransferase</fullName>
        <shortName evidence="5">3PG guanylyltransferase</shortName>
        <ecNumber evidence="5">2.7.7.106</ecNumber>
    </recommendedName>
</protein>
<dbReference type="PANTHER" id="PTHR40392:SF1">
    <property type="entry name" value="2-PHOSPHO-L-LACTATE GUANYLYLTRANSFERASE"/>
    <property type="match status" value="1"/>
</dbReference>
<keyword evidence="1 5" id="KW-0808">Transferase</keyword>
<evidence type="ECO:0000256" key="2">
    <source>
        <dbReference type="ARBA" id="ARBA00022695"/>
    </source>
</evidence>
<keyword evidence="3 5" id="KW-0547">Nucleotide-binding</keyword>
<dbReference type="EC" id="2.7.7.106" evidence="5"/>
<dbReference type="PANTHER" id="PTHR40392">
    <property type="entry name" value="2-PHOSPHO-L-LACTATE GUANYLYLTRANSFERASE"/>
    <property type="match status" value="1"/>
</dbReference>
<evidence type="ECO:0000256" key="3">
    <source>
        <dbReference type="ARBA" id="ARBA00022741"/>
    </source>
</evidence>
<comment type="pathway">
    <text evidence="5">Cofactor biosynthesis; coenzyme F420 biosynthesis.</text>
</comment>
<evidence type="ECO:0000313" key="7">
    <source>
        <dbReference type="Proteomes" id="UP000537130"/>
    </source>
</evidence>
<dbReference type="UniPathway" id="UPA00071"/>
<comment type="caution">
    <text evidence="6">The sequence shown here is derived from an EMBL/GenBank/DDBJ whole genome shotgun (WGS) entry which is preliminary data.</text>
</comment>
<evidence type="ECO:0000313" key="6">
    <source>
        <dbReference type="EMBL" id="MBB3046572.1"/>
    </source>
</evidence>
<accession>A0A7W4W463</accession>
<dbReference type="EMBL" id="JACHWY010000001">
    <property type="protein sequence ID" value="MBB3046572.1"/>
    <property type="molecule type" value="Genomic_DNA"/>
</dbReference>
<keyword evidence="7" id="KW-1185">Reference proteome</keyword>
<dbReference type="GO" id="GO:0005525">
    <property type="term" value="F:GTP binding"/>
    <property type="evidence" value="ECO:0007669"/>
    <property type="project" value="UniProtKB-KW"/>
</dbReference>
<dbReference type="RefSeq" id="WP_183409261.1">
    <property type="nucleotide sequence ID" value="NZ_JACHWY010000001.1"/>
</dbReference>
<name>A0A7W4W463_9GAMM</name>
<dbReference type="InterPro" id="IPR002835">
    <property type="entry name" value="CofC"/>
</dbReference>
<organism evidence="6 7">
    <name type="scientific">Litorivivens lipolytica</name>
    <dbReference type="NCBI Taxonomy" id="1524264"/>
    <lineage>
        <taxon>Bacteria</taxon>
        <taxon>Pseudomonadati</taxon>
        <taxon>Pseudomonadota</taxon>
        <taxon>Gammaproteobacteria</taxon>
        <taxon>Litorivivens</taxon>
    </lineage>
</organism>
<dbReference type="Pfam" id="PF01983">
    <property type="entry name" value="CofC"/>
    <property type="match status" value="1"/>
</dbReference>
<reference evidence="6 7" key="1">
    <citation type="submission" date="2020-08" db="EMBL/GenBank/DDBJ databases">
        <title>Genomic Encyclopedia of Type Strains, Phase III (KMG-III): the genomes of soil and plant-associated and newly described type strains.</title>
        <authorList>
            <person name="Whitman W."/>
        </authorList>
    </citation>
    <scope>NUCLEOTIDE SEQUENCE [LARGE SCALE GENOMIC DNA]</scope>
    <source>
        <strain evidence="6 7">CECT 8654</strain>
    </source>
</reference>
<gene>
    <name evidence="5" type="primary">fbiD</name>
    <name evidence="6" type="ORF">FHR99_000808</name>
</gene>
<dbReference type="InterPro" id="IPR029044">
    <property type="entry name" value="Nucleotide-diphossugar_trans"/>
</dbReference>
<keyword evidence="2 5" id="KW-0548">Nucleotidyltransferase</keyword>
<comment type="catalytic activity">
    <reaction evidence="5">
        <text>(2R)-3-phosphoglycerate + GTP + H(+) = 3-[(R)-glyceryl]-diphospho-5'-guanosine + diphosphate</text>
        <dbReference type="Rhea" id="RHEA:63440"/>
        <dbReference type="ChEBI" id="CHEBI:15378"/>
        <dbReference type="ChEBI" id="CHEBI:33019"/>
        <dbReference type="ChEBI" id="CHEBI:37565"/>
        <dbReference type="ChEBI" id="CHEBI:58272"/>
        <dbReference type="ChEBI" id="CHEBI:147306"/>
        <dbReference type="EC" id="2.7.7.106"/>
    </reaction>
</comment>
<dbReference type="SUPFAM" id="SSF53448">
    <property type="entry name" value="Nucleotide-diphospho-sugar transferases"/>
    <property type="match status" value="1"/>
</dbReference>
<dbReference type="GO" id="GO:0043814">
    <property type="term" value="F:phospholactate guanylyltransferase activity"/>
    <property type="evidence" value="ECO:0007669"/>
    <property type="project" value="InterPro"/>
</dbReference>
<sequence length="241" mass="26581">MWVFIPLKDFVQAKQRLSGFLSPSERRCLFQAMVEDVLDVLTQVEGLERIILLSDDPAANLLAEHYNIECWSERALAPPGLNSVINAAVRSVAGQVDHCMVAHGDLPLASVEEWQEVLAEHARGHGARVTLVTDRHCDGSNVLITSPPGSLTFAYGSESCHHHRAQAQQKGLSLMTLERQGLSRDIDDGDDLAELVSCDWGSRAPKTLHYLRENGLDQRIRALTSKEANSAFIKMDVVSDS</sequence>
<dbReference type="HAMAP" id="MF_02114">
    <property type="entry name" value="CofC"/>
    <property type="match status" value="1"/>
</dbReference>
<evidence type="ECO:0000256" key="5">
    <source>
        <dbReference type="HAMAP-Rule" id="MF_02114"/>
    </source>
</evidence>
<evidence type="ECO:0000256" key="4">
    <source>
        <dbReference type="ARBA" id="ARBA00023134"/>
    </source>
</evidence>
<dbReference type="NCBIfam" id="TIGR03552">
    <property type="entry name" value="F420_cofC"/>
    <property type="match status" value="1"/>
</dbReference>
<proteinExistence type="inferred from homology"/>
<dbReference type="GO" id="GO:0052645">
    <property type="term" value="P:F420-0 metabolic process"/>
    <property type="evidence" value="ECO:0007669"/>
    <property type="project" value="UniProtKB-UniRule"/>
</dbReference>
<comment type="function">
    <text evidence="5">Guanylyltransferase that catalyzes the activation of (2R)-3-phosphoglycerate (3PG) as 3-[(R)-glyceryl]-diphospho-5'-guanosine, via the condensation of 3PG with GTP. It is involved in the biosynthesis of a derivative of the hydride carrier cofactor coenzyme F420, 3PG-F420.</text>
</comment>
<comment type="similarity">
    <text evidence="5">Belongs to the CofC family.</text>
</comment>
<keyword evidence="4 5" id="KW-0342">GTP-binding</keyword>
<dbReference type="Gene3D" id="3.90.550.10">
    <property type="entry name" value="Spore Coat Polysaccharide Biosynthesis Protein SpsA, Chain A"/>
    <property type="match status" value="1"/>
</dbReference>
<dbReference type="AlphaFoldDB" id="A0A7W4W463"/>
<evidence type="ECO:0000256" key="1">
    <source>
        <dbReference type="ARBA" id="ARBA00022679"/>
    </source>
</evidence>
<dbReference type="Proteomes" id="UP000537130">
    <property type="component" value="Unassembled WGS sequence"/>
</dbReference>